<evidence type="ECO:0008006" key="3">
    <source>
        <dbReference type="Google" id="ProtNLM"/>
    </source>
</evidence>
<comment type="caution">
    <text evidence="1">The sequence shown here is derived from an EMBL/GenBank/DDBJ whole genome shotgun (WGS) entry which is preliminary data.</text>
</comment>
<gene>
    <name evidence="1" type="ORF">NCCP691_39640</name>
</gene>
<dbReference type="EMBL" id="BPMK01000022">
    <property type="protein sequence ID" value="GIZ53950.1"/>
    <property type="molecule type" value="Genomic_DNA"/>
</dbReference>
<sequence>MPKSQTQPEESSRQPSVEQMYQDYFQAYSQAMAETVAYTTKMTSIAMQIAQIAVAGGMKAGHAAAQGLPAAASARPEEMPHVPDIMTGAAQLQNMMMKNMTDWQQQVLRTLPAMNGIGPNGGGAGASR</sequence>
<name>A0ABQ4QAZ0_9BURK</name>
<evidence type="ECO:0000313" key="2">
    <source>
        <dbReference type="Proteomes" id="UP000887222"/>
    </source>
</evidence>
<accession>A0ABQ4QAZ0</accession>
<proteinExistence type="predicted"/>
<evidence type="ECO:0000313" key="1">
    <source>
        <dbReference type="EMBL" id="GIZ53950.1"/>
    </source>
</evidence>
<keyword evidence="2" id="KW-1185">Reference proteome</keyword>
<protein>
    <recommendedName>
        <fullName evidence="3">Phasin protein</fullName>
    </recommendedName>
</protein>
<dbReference type="Proteomes" id="UP000887222">
    <property type="component" value="Unassembled WGS sequence"/>
</dbReference>
<reference evidence="1 2" key="1">
    <citation type="journal article" date="2022" name="Int. J. Syst. Evol. Microbiol.">
        <title>Noviherbaspirillum aridicola sp. nov., isolated from an arid soil in Pakistan.</title>
        <authorList>
            <person name="Khan I.U."/>
            <person name="Saqib M."/>
            <person name="Amin A."/>
            <person name="Hussain F."/>
            <person name="Li L."/>
            <person name="Liu Y.H."/>
            <person name="Fang B.Z."/>
            <person name="Ahmed I."/>
            <person name="Li W.J."/>
        </authorList>
    </citation>
    <scope>NUCLEOTIDE SEQUENCE [LARGE SCALE GENOMIC DNA]</scope>
    <source>
        <strain evidence="1 2">NCCP-691</strain>
    </source>
</reference>
<dbReference type="RefSeq" id="WP_220810358.1">
    <property type="nucleotide sequence ID" value="NZ_BPMK01000022.1"/>
</dbReference>
<organism evidence="1 2">
    <name type="scientific">Noviherbaspirillum aridicola</name>
    <dbReference type="NCBI Taxonomy" id="2849687"/>
    <lineage>
        <taxon>Bacteria</taxon>
        <taxon>Pseudomonadati</taxon>
        <taxon>Pseudomonadota</taxon>
        <taxon>Betaproteobacteria</taxon>
        <taxon>Burkholderiales</taxon>
        <taxon>Oxalobacteraceae</taxon>
        <taxon>Noviherbaspirillum</taxon>
    </lineage>
</organism>